<keyword evidence="15" id="KW-0732">Signal</keyword>
<dbReference type="RefSeq" id="WP_341397643.1">
    <property type="nucleotide sequence ID" value="NZ_JBBUTI010000002.1"/>
</dbReference>
<evidence type="ECO:0000256" key="13">
    <source>
        <dbReference type="SAM" id="MobiDB-lite"/>
    </source>
</evidence>
<evidence type="ECO:0000256" key="9">
    <source>
        <dbReference type="ARBA" id="ARBA00022982"/>
    </source>
</evidence>
<dbReference type="InterPro" id="IPR016174">
    <property type="entry name" value="Di-haem_cyt_TM"/>
</dbReference>
<dbReference type="EMBL" id="JBBUTI010000002">
    <property type="protein sequence ID" value="MEK8045463.1"/>
    <property type="molecule type" value="Genomic_DNA"/>
</dbReference>
<keyword evidence="9" id="KW-0249">Electron transport</keyword>
<dbReference type="EC" id="1.17.1.9" evidence="17"/>
<dbReference type="InterPro" id="IPR011577">
    <property type="entry name" value="Cyt_b561_bac/Ni-Hgenase"/>
</dbReference>
<evidence type="ECO:0000259" key="16">
    <source>
        <dbReference type="Pfam" id="PF01292"/>
    </source>
</evidence>
<comment type="cofactor">
    <cofactor evidence="1">
        <name>heme</name>
        <dbReference type="ChEBI" id="CHEBI:30413"/>
    </cofactor>
</comment>
<keyword evidence="18" id="KW-1185">Reference proteome</keyword>
<evidence type="ECO:0000256" key="5">
    <source>
        <dbReference type="ARBA" id="ARBA00022475"/>
    </source>
</evidence>
<protein>
    <submittedName>
        <fullName evidence="17">Formate dehydrogenase subunit gamma</fullName>
        <ecNumber evidence="17">1.17.1.9</ecNumber>
    </submittedName>
</protein>
<evidence type="ECO:0000313" key="18">
    <source>
        <dbReference type="Proteomes" id="UP001379945"/>
    </source>
</evidence>
<name>A0ABU9C0U5_9BURK</name>
<evidence type="ECO:0000313" key="17">
    <source>
        <dbReference type="EMBL" id="MEK8045463.1"/>
    </source>
</evidence>
<dbReference type="Pfam" id="PF01292">
    <property type="entry name" value="Ni_hydr_CYTB"/>
    <property type="match status" value="1"/>
</dbReference>
<keyword evidence="6" id="KW-0349">Heme</keyword>
<evidence type="ECO:0000256" key="14">
    <source>
        <dbReference type="SAM" id="Phobius"/>
    </source>
</evidence>
<dbReference type="Proteomes" id="UP001379945">
    <property type="component" value="Unassembled WGS sequence"/>
</dbReference>
<keyword evidence="10 14" id="KW-1133">Transmembrane helix</keyword>
<evidence type="ECO:0000256" key="2">
    <source>
        <dbReference type="ARBA" id="ARBA00004651"/>
    </source>
</evidence>
<comment type="similarity">
    <text evidence="3">Belongs to the formate dehydrogenase gamma subunit family.</text>
</comment>
<evidence type="ECO:0000256" key="4">
    <source>
        <dbReference type="ARBA" id="ARBA00022448"/>
    </source>
</evidence>
<keyword evidence="5" id="KW-1003">Cell membrane</keyword>
<keyword evidence="4" id="KW-0813">Transport</keyword>
<feature type="transmembrane region" description="Helical" evidence="14">
    <location>
        <begin position="119"/>
        <end position="139"/>
    </location>
</feature>
<evidence type="ECO:0000256" key="6">
    <source>
        <dbReference type="ARBA" id="ARBA00022617"/>
    </source>
</evidence>
<dbReference type="GO" id="GO:0008863">
    <property type="term" value="F:formate dehydrogenase (NAD+) activity"/>
    <property type="evidence" value="ECO:0007669"/>
    <property type="project" value="UniProtKB-EC"/>
</dbReference>
<gene>
    <name evidence="17" type="ORF">AACH00_03775</name>
</gene>
<feature type="compositionally biased region" description="Basic and acidic residues" evidence="13">
    <location>
        <begin position="49"/>
        <end position="59"/>
    </location>
</feature>
<evidence type="ECO:0000256" key="7">
    <source>
        <dbReference type="ARBA" id="ARBA00022692"/>
    </source>
</evidence>
<organism evidence="17 18">
    <name type="scientific">Ideonella margarita</name>
    <dbReference type="NCBI Taxonomy" id="2984191"/>
    <lineage>
        <taxon>Bacteria</taxon>
        <taxon>Pseudomonadati</taxon>
        <taxon>Pseudomonadota</taxon>
        <taxon>Betaproteobacteria</taxon>
        <taxon>Burkholderiales</taxon>
        <taxon>Sphaerotilaceae</taxon>
        <taxon>Ideonella</taxon>
    </lineage>
</organism>
<accession>A0ABU9C0U5</accession>
<sequence length="382" mass="40694">MKRCMQSLLIAASLTLTAGGVLAQAAPAAAASAAQGGAPAGFVAPALPKPDESAAERNKSQPGNNAPYWRAVRESGTQAGYSSLPGAEKGVLIQSFVQYPGSSLTTAGEAWRQVRNHWILPYGGALLFIVALALGLFYWRKGPLGGHGGADTGRLIERFTPFERAAHWSNAGAFTVLAISGLVMAFGKFTLLPVIGSTLFSWLTYALKTAHNFAGPLFAVSLLVVFFTFLRDNWPSREDLTWLLRAGGLFGDHEVPSHRFNGGEKIVFWGGVLGLGLVVVASGLVLDKVIPGLDYLRGDMQIAHMVHGVATILMMAMFAGHIYMGTIGMKGAYSAMRTGYVDEAWAKEHHELWYDDIKAGKIPAQRSTEAGPAPVGRPGVQA</sequence>
<evidence type="ECO:0000256" key="11">
    <source>
        <dbReference type="ARBA" id="ARBA00023004"/>
    </source>
</evidence>
<feature type="signal peptide" evidence="15">
    <location>
        <begin position="1"/>
        <end position="23"/>
    </location>
</feature>
<keyword evidence="17" id="KW-0560">Oxidoreductase</keyword>
<evidence type="ECO:0000256" key="8">
    <source>
        <dbReference type="ARBA" id="ARBA00022723"/>
    </source>
</evidence>
<keyword evidence="8" id="KW-0479">Metal-binding</keyword>
<evidence type="ECO:0000256" key="15">
    <source>
        <dbReference type="SAM" id="SignalP"/>
    </source>
</evidence>
<feature type="domain" description="Cytochrome b561 bacterial/Ni-hydrogenase" evidence="16">
    <location>
        <begin position="158"/>
        <end position="338"/>
    </location>
</feature>
<dbReference type="InterPro" id="IPR006471">
    <property type="entry name" value="Formate_DH_gsu"/>
</dbReference>
<evidence type="ECO:0000256" key="10">
    <source>
        <dbReference type="ARBA" id="ARBA00022989"/>
    </source>
</evidence>
<dbReference type="SUPFAM" id="SSF81342">
    <property type="entry name" value="Transmembrane di-heme cytochromes"/>
    <property type="match status" value="1"/>
</dbReference>
<feature type="transmembrane region" description="Helical" evidence="14">
    <location>
        <begin position="213"/>
        <end position="230"/>
    </location>
</feature>
<dbReference type="PANTHER" id="PTHR30074:SF6">
    <property type="entry name" value="FORMATE DEHYDROGENASE GAMMA SUBUNIT"/>
    <property type="match status" value="1"/>
</dbReference>
<keyword evidence="12 14" id="KW-0472">Membrane</keyword>
<feature type="region of interest" description="Disordered" evidence="13">
    <location>
        <begin position="45"/>
        <end position="68"/>
    </location>
</feature>
<feature type="transmembrane region" description="Helical" evidence="14">
    <location>
        <begin position="306"/>
        <end position="327"/>
    </location>
</feature>
<proteinExistence type="inferred from homology"/>
<evidence type="ECO:0000256" key="3">
    <source>
        <dbReference type="ARBA" id="ARBA00010747"/>
    </source>
</evidence>
<keyword evidence="11" id="KW-0408">Iron</keyword>
<evidence type="ECO:0000256" key="1">
    <source>
        <dbReference type="ARBA" id="ARBA00001971"/>
    </source>
</evidence>
<dbReference type="Gene3D" id="1.20.950.20">
    <property type="entry name" value="Transmembrane di-heme cytochromes, Chain C"/>
    <property type="match status" value="1"/>
</dbReference>
<feature type="transmembrane region" description="Helical" evidence="14">
    <location>
        <begin position="266"/>
        <end position="286"/>
    </location>
</feature>
<dbReference type="PANTHER" id="PTHR30074">
    <property type="entry name" value="FORMATE DEHYDROGENASE, NITRATE-INDUCIBLE, CYTOCHROME B556 FDN SUBUNIT"/>
    <property type="match status" value="1"/>
</dbReference>
<keyword evidence="7 14" id="KW-0812">Transmembrane</keyword>
<evidence type="ECO:0000256" key="12">
    <source>
        <dbReference type="ARBA" id="ARBA00023136"/>
    </source>
</evidence>
<comment type="subcellular location">
    <subcellularLocation>
        <location evidence="2">Cell membrane</location>
        <topology evidence="2">Multi-pass membrane protein</topology>
    </subcellularLocation>
</comment>
<dbReference type="NCBIfam" id="TIGR01583">
    <property type="entry name" value="formate-DH-gamm"/>
    <property type="match status" value="1"/>
</dbReference>
<dbReference type="InterPro" id="IPR051817">
    <property type="entry name" value="FDH_cytochrome_b556_subunit"/>
</dbReference>
<feature type="chain" id="PRO_5046789076" evidence="15">
    <location>
        <begin position="24"/>
        <end position="382"/>
    </location>
</feature>
<reference evidence="17 18" key="1">
    <citation type="submission" date="2024-04" db="EMBL/GenBank/DDBJ databases">
        <title>Novel species of the genus Ideonella isolated from streams.</title>
        <authorList>
            <person name="Lu H."/>
        </authorList>
    </citation>
    <scope>NUCLEOTIDE SEQUENCE [LARGE SCALE GENOMIC DNA]</scope>
    <source>
        <strain evidence="17 18">LYT19W</strain>
    </source>
</reference>
<comment type="caution">
    <text evidence="17">The sequence shown here is derived from an EMBL/GenBank/DDBJ whole genome shotgun (WGS) entry which is preliminary data.</text>
</comment>